<evidence type="ECO:0000313" key="2">
    <source>
        <dbReference type="Proteomes" id="UP000621447"/>
    </source>
</evidence>
<evidence type="ECO:0000313" key="1">
    <source>
        <dbReference type="EMBL" id="NTS66780.1"/>
    </source>
</evidence>
<gene>
    <name evidence="1" type="ORF">HRV97_16695</name>
</gene>
<proteinExistence type="predicted"/>
<accession>A0ABX2JMT2</accession>
<dbReference type="EMBL" id="JABULH010000016">
    <property type="protein sequence ID" value="NTS66780.1"/>
    <property type="molecule type" value="Genomic_DNA"/>
</dbReference>
<dbReference type="Proteomes" id="UP000621447">
    <property type="component" value="Unassembled WGS sequence"/>
</dbReference>
<name>A0ABX2JMT2_9SPHN</name>
<comment type="caution">
    <text evidence="1">The sequence shown here is derived from an EMBL/GenBank/DDBJ whole genome shotgun (WGS) entry which is preliminary data.</text>
</comment>
<organism evidence="1 2">
    <name type="scientific">Sphingomonas hominis</name>
    <dbReference type="NCBI Taxonomy" id="2741495"/>
    <lineage>
        <taxon>Bacteria</taxon>
        <taxon>Pseudomonadati</taxon>
        <taxon>Pseudomonadota</taxon>
        <taxon>Alphaproteobacteria</taxon>
        <taxon>Sphingomonadales</taxon>
        <taxon>Sphingomonadaceae</taxon>
        <taxon>Sphingomonas</taxon>
    </lineage>
</organism>
<reference evidence="1 2" key="1">
    <citation type="submission" date="2020-06" db="EMBL/GenBank/DDBJ databases">
        <title>Sphingomonas hominis sp. nov., a member of the Sphingomonas, isolated from the hair of a 22-year-old girl.</title>
        <authorList>
            <person name="Zhang D.-F."/>
            <person name="Cui X.-W."/>
        </authorList>
    </citation>
    <scope>NUCLEOTIDE SEQUENCE [LARGE SCALE GENOMIC DNA]</scope>
    <source>
        <strain evidence="1 2">HHU CXW</strain>
    </source>
</reference>
<sequence>MTEPWILQQHAFSIGELVEVGVVEQAQCIIQIVPFDRAFIGVLRYFVGVSPVRFEHAPRYLKLHHRPVGRAADDQEVFRDQTLHGEIDPPLAHAAPFDQIVTSERYGPSESTALARECFENVHAGQRHQTRSPATSSTRCSLEQHDDCADHLECEELPLDLRPIDCFHTASNQR</sequence>
<keyword evidence="2" id="KW-1185">Reference proteome</keyword>
<dbReference type="RefSeq" id="WP_174195260.1">
    <property type="nucleotide sequence ID" value="NZ_JABULH010000016.1"/>
</dbReference>
<protein>
    <submittedName>
        <fullName evidence="1">Uncharacterized protein</fullName>
    </submittedName>
</protein>